<gene>
    <name evidence="3" type="ORF">GCM10011511_11440</name>
</gene>
<evidence type="ECO:0000256" key="2">
    <source>
        <dbReference type="SAM" id="Phobius"/>
    </source>
</evidence>
<evidence type="ECO:0000313" key="3">
    <source>
        <dbReference type="EMBL" id="GGA89915.1"/>
    </source>
</evidence>
<dbReference type="AlphaFoldDB" id="A0A8J2XS78"/>
<dbReference type="Proteomes" id="UP000607559">
    <property type="component" value="Unassembled WGS sequence"/>
</dbReference>
<dbReference type="EMBL" id="BMJC01000001">
    <property type="protein sequence ID" value="GGA89915.1"/>
    <property type="molecule type" value="Genomic_DNA"/>
</dbReference>
<keyword evidence="2" id="KW-1133">Transmembrane helix</keyword>
<feature type="coiled-coil region" evidence="1">
    <location>
        <begin position="71"/>
        <end position="98"/>
    </location>
</feature>
<keyword evidence="1" id="KW-0175">Coiled coil</keyword>
<reference evidence="3" key="1">
    <citation type="journal article" date="2014" name="Int. J. Syst. Evol. Microbiol.">
        <title>Complete genome sequence of Corynebacterium casei LMG S-19264T (=DSM 44701T), isolated from a smear-ripened cheese.</title>
        <authorList>
            <consortium name="US DOE Joint Genome Institute (JGI-PGF)"/>
            <person name="Walter F."/>
            <person name="Albersmeier A."/>
            <person name="Kalinowski J."/>
            <person name="Ruckert C."/>
        </authorList>
    </citation>
    <scope>NUCLEOTIDE SEQUENCE</scope>
    <source>
        <strain evidence="3">CGMCC 1.15448</strain>
    </source>
</reference>
<name>A0A8J2XS78_9BACT</name>
<protein>
    <submittedName>
        <fullName evidence="3">Uncharacterized protein</fullName>
    </submittedName>
</protein>
<evidence type="ECO:0000313" key="4">
    <source>
        <dbReference type="Proteomes" id="UP000607559"/>
    </source>
</evidence>
<feature type="transmembrane region" description="Helical" evidence="2">
    <location>
        <begin position="12"/>
        <end position="31"/>
    </location>
</feature>
<keyword evidence="2" id="KW-0812">Transmembrane</keyword>
<evidence type="ECO:0000256" key="1">
    <source>
        <dbReference type="SAM" id="Coils"/>
    </source>
</evidence>
<dbReference type="PROSITE" id="PS51257">
    <property type="entry name" value="PROKAR_LIPOPROTEIN"/>
    <property type="match status" value="1"/>
</dbReference>
<feature type="transmembrane region" description="Helical" evidence="2">
    <location>
        <begin position="201"/>
        <end position="219"/>
    </location>
</feature>
<comment type="caution">
    <text evidence="3">The sequence shown here is derived from an EMBL/GenBank/DDBJ whole genome shotgun (WGS) entry which is preliminary data.</text>
</comment>
<keyword evidence="2" id="KW-0472">Membrane</keyword>
<organism evidence="3 4">
    <name type="scientific">Puia dinghuensis</name>
    <dbReference type="NCBI Taxonomy" id="1792502"/>
    <lineage>
        <taxon>Bacteria</taxon>
        <taxon>Pseudomonadati</taxon>
        <taxon>Bacteroidota</taxon>
        <taxon>Chitinophagia</taxon>
        <taxon>Chitinophagales</taxon>
        <taxon>Chitinophagaceae</taxon>
        <taxon>Puia</taxon>
    </lineage>
</organism>
<accession>A0A8J2XS78</accession>
<keyword evidence="4" id="KW-1185">Reference proteome</keyword>
<sequence>MLTFGNKYSYLILLVVGFVLGFYFCSLFGGCGASGRGLPSVTTIQPDQLKKQVAATQAVYQGRIDSLGAKAKTLQTTLQTTRVALEKAKQKNIALQSQVYDLLDRSPTVVADTARRLTDCDSLEATVKDLIANYNLKDSLYDQTTSNLQEQVSNKDSTLQVQRQQYDSLQLSFTQSVQQQQTLLTENKALQKQVRHQKRAGMLRTIGLAIAAVLAAHYLSR</sequence>
<proteinExistence type="predicted"/>
<dbReference type="RefSeq" id="WP_188929408.1">
    <property type="nucleotide sequence ID" value="NZ_BMJC01000001.1"/>
</dbReference>
<reference evidence="3" key="2">
    <citation type="submission" date="2020-09" db="EMBL/GenBank/DDBJ databases">
        <authorList>
            <person name="Sun Q."/>
            <person name="Zhou Y."/>
        </authorList>
    </citation>
    <scope>NUCLEOTIDE SEQUENCE</scope>
    <source>
        <strain evidence="3">CGMCC 1.15448</strain>
    </source>
</reference>